<reference evidence="3" key="1">
    <citation type="journal article" date="2023" name="Int. J. Syst. Evol. Microbiol.">
        <title>Mesoterricola silvestris gen. nov., sp. nov., Mesoterricola sediminis sp. nov., Geothrix oryzae sp. nov., Geothrix edaphica sp. nov., Geothrix rubra sp. nov., and Geothrix limicola sp. nov., six novel members of Acidobacteriota isolated from soils.</title>
        <authorList>
            <person name="Itoh H."/>
            <person name="Sugisawa Y."/>
            <person name="Mise K."/>
            <person name="Xu Z."/>
            <person name="Kuniyasu M."/>
            <person name="Ushijima N."/>
            <person name="Kawano K."/>
            <person name="Kobayashi E."/>
            <person name="Shiratori Y."/>
            <person name="Masuda Y."/>
            <person name="Senoo K."/>
        </authorList>
    </citation>
    <scope>NUCLEOTIDE SEQUENCE</scope>
    <source>
        <strain evidence="3">W786</strain>
    </source>
</reference>
<dbReference type="EMBL" id="AP027081">
    <property type="protein sequence ID" value="BDU75231.1"/>
    <property type="molecule type" value="Genomic_DNA"/>
</dbReference>
<keyword evidence="1" id="KW-0129">CBS domain</keyword>
<evidence type="ECO:0000313" key="4">
    <source>
        <dbReference type="Proteomes" id="UP001228113"/>
    </source>
</evidence>
<dbReference type="PANTHER" id="PTHR22572">
    <property type="entry name" value="SUGAR-1-PHOSPHATE GUANYL TRANSFERASE"/>
    <property type="match status" value="1"/>
</dbReference>
<dbReference type="KEGG" id="msea:METESE_01890"/>
<feature type="domain" description="CBS" evidence="2">
    <location>
        <begin position="77"/>
        <end position="134"/>
    </location>
</feature>
<evidence type="ECO:0000256" key="1">
    <source>
        <dbReference type="PROSITE-ProRule" id="PRU00703"/>
    </source>
</evidence>
<dbReference type="RefSeq" id="WP_243330104.1">
    <property type="nucleotide sequence ID" value="NZ_AP027081.1"/>
</dbReference>
<dbReference type="Gene3D" id="3.10.580.10">
    <property type="entry name" value="CBS-domain"/>
    <property type="match status" value="1"/>
</dbReference>
<dbReference type="InterPro" id="IPR046342">
    <property type="entry name" value="CBS_dom_sf"/>
</dbReference>
<dbReference type="Pfam" id="PF00571">
    <property type="entry name" value="CBS"/>
    <property type="match status" value="2"/>
</dbReference>
<dbReference type="PROSITE" id="PS51371">
    <property type="entry name" value="CBS"/>
    <property type="match status" value="2"/>
</dbReference>
<dbReference type="AlphaFoldDB" id="A0AA48KAZ3"/>
<accession>A0AA48KAZ3</accession>
<dbReference type="Gene3D" id="3.90.550.10">
    <property type="entry name" value="Spore Coat Polysaccharide Biosynthesis Protein SpsA, Chain A"/>
    <property type="match status" value="1"/>
</dbReference>
<keyword evidence="4" id="KW-1185">Reference proteome</keyword>
<dbReference type="InterPro" id="IPR000644">
    <property type="entry name" value="CBS_dom"/>
</dbReference>
<dbReference type="InterPro" id="IPR050486">
    <property type="entry name" value="Mannose-1P_guanyltransferase"/>
</dbReference>
<proteinExistence type="predicted"/>
<dbReference type="Pfam" id="PF00483">
    <property type="entry name" value="NTP_transferase"/>
    <property type="match status" value="1"/>
</dbReference>
<protein>
    <recommendedName>
        <fullName evidence="2">CBS domain-containing protein</fullName>
    </recommendedName>
</protein>
<dbReference type="InterPro" id="IPR029044">
    <property type="entry name" value="Nucleotide-diphossugar_trans"/>
</dbReference>
<gene>
    <name evidence="3" type="ORF">METESE_01890</name>
</gene>
<organism evidence="3 4">
    <name type="scientific">Mesoterricola sediminis</name>
    <dbReference type="NCBI Taxonomy" id="2927980"/>
    <lineage>
        <taxon>Bacteria</taxon>
        <taxon>Pseudomonadati</taxon>
        <taxon>Acidobacteriota</taxon>
        <taxon>Holophagae</taxon>
        <taxon>Holophagales</taxon>
        <taxon>Holophagaceae</taxon>
        <taxon>Mesoterricola</taxon>
    </lineage>
</organism>
<evidence type="ECO:0000259" key="2">
    <source>
        <dbReference type="PROSITE" id="PS51371"/>
    </source>
</evidence>
<sequence length="362" mass="40196">MNRAAFERLFVRESTPLRDVIEVINHAGRISLALLVDSQEQLIATLTDGDLRRGLLAGLSLDEGTAADLLPIKAAMPNPHAVTAPVGTSPESLLRIMQEAKVRQLPLLNEAGKVVDIVLLADFIPPADLGLQALIMAGGFGTRLLPLTEDTPKPMLPVGGRPVMEWIVEQLRLSGIRRLNISTHYKPEKIQEHFGTGRDFGVELNYVNEDLPLGTGGALGLLPPPEGPFLVMNGDVFTKVNFQKMLEYHQEHEADMTVAVNLHEFQIPFGVVECDGARIRSLKEKPRSRVLINAGIYLIQPSVYEFIPQGQRFNMTDLIQWLLEAGRTVVSFPIREYWLDIGQHADYQKARKDLEDGTYDAP</sequence>
<dbReference type="InterPro" id="IPR005835">
    <property type="entry name" value="NTP_transferase_dom"/>
</dbReference>
<dbReference type="CDD" id="cd06426">
    <property type="entry name" value="NTP_transferase_like_2"/>
    <property type="match status" value="1"/>
</dbReference>
<dbReference type="SUPFAM" id="SSF54631">
    <property type="entry name" value="CBS-domain pair"/>
    <property type="match status" value="1"/>
</dbReference>
<feature type="domain" description="CBS" evidence="2">
    <location>
        <begin position="1"/>
        <end position="63"/>
    </location>
</feature>
<dbReference type="Proteomes" id="UP001228113">
    <property type="component" value="Chromosome"/>
</dbReference>
<dbReference type="SMART" id="SM00116">
    <property type="entry name" value="CBS"/>
    <property type="match status" value="2"/>
</dbReference>
<evidence type="ECO:0000313" key="3">
    <source>
        <dbReference type="EMBL" id="BDU75231.1"/>
    </source>
</evidence>
<dbReference type="SUPFAM" id="SSF53448">
    <property type="entry name" value="Nucleotide-diphospho-sugar transferases"/>
    <property type="match status" value="1"/>
</dbReference>
<name>A0AA48KAZ3_9BACT</name>